<dbReference type="Proteomes" id="UP001165074">
    <property type="component" value="Unassembled WGS sequence"/>
</dbReference>
<dbReference type="PANTHER" id="PTHR42796:SF7">
    <property type="entry name" value="2-DEHYDRO-3-DEOXY-D-ARABINONATE DEHYDRATASE"/>
    <property type="match status" value="1"/>
</dbReference>
<organism evidence="4 5">
    <name type="scientific">Actinoallomurus iriomotensis</name>
    <dbReference type="NCBI Taxonomy" id="478107"/>
    <lineage>
        <taxon>Bacteria</taxon>
        <taxon>Bacillati</taxon>
        <taxon>Actinomycetota</taxon>
        <taxon>Actinomycetes</taxon>
        <taxon>Streptosporangiales</taxon>
        <taxon>Thermomonosporaceae</taxon>
        <taxon>Actinoallomurus</taxon>
    </lineage>
</organism>
<dbReference type="AlphaFoldDB" id="A0A9W6S136"/>
<reference evidence="3" key="1">
    <citation type="submission" date="2023-03" db="EMBL/GenBank/DDBJ databases">
        <title>Actinoallomurus iriomotensis NBRC 103681.</title>
        <authorList>
            <person name="Ichikawa N."/>
            <person name="Sato H."/>
            <person name="Tonouchi N."/>
        </authorList>
    </citation>
    <scope>NUCLEOTIDE SEQUENCE</scope>
    <source>
        <strain evidence="3">NBRC 103681</strain>
    </source>
</reference>
<dbReference type="InterPro" id="IPR036663">
    <property type="entry name" value="Fumarylacetoacetase_C_sf"/>
</dbReference>
<comment type="similarity">
    <text evidence="1">Belongs to the FAH family.</text>
</comment>
<evidence type="ECO:0000256" key="2">
    <source>
        <dbReference type="ARBA" id="ARBA00022723"/>
    </source>
</evidence>
<proteinExistence type="inferred from homology"/>
<evidence type="ECO:0000313" key="3">
    <source>
        <dbReference type="EMBL" id="GLY75698.1"/>
    </source>
</evidence>
<accession>A0A9W6S136</accession>
<sequence length="401" mass="42063">METHIDQSAGLSGLRAANTLPQDGTTGALLARIWNPAAGGPSPAAVRADGVYDVSAAFPTVAGLCEEDEPAAALRSAAGVRVGGVDDLLAATVDRPGDPGAARFLAPVDLQPVKAAGVTFAASMVERLIEERAQGDPGAAAAIRAELAEALGGDLRSLRPGSPEAAEVKRRLVARGEWSQYLEVGIGPDAEIFTKALPLSAVGHGSRAGVLRESEWNNPEPEVGLVVSSRGDIVGATLADDINLRDYEGRSALLLPKAKDNNASCVLGPFVRLFDGGFGLDDIRSTTVRLEVVGADGFRMSGESPHGRISRDPADLVSQLMGDHHQYPDGVVLLLGTMFAPVEDRERPGLGFTHHQGDIVRISTPELGTLVHEVRHAQDCAPWEFGVRALMANLAGRGLLR</sequence>
<dbReference type="InterPro" id="IPR051121">
    <property type="entry name" value="FAH"/>
</dbReference>
<dbReference type="PANTHER" id="PTHR42796">
    <property type="entry name" value="FUMARYLACETOACETATE HYDROLASE DOMAIN-CONTAINING PROTEIN 2A-RELATED"/>
    <property type="match status" value="1"/>
</dbReference>
<reference evidence="4" key="2">
    <citation type="submission" date="2023-03" db="EMBL/GenBank/DDBJ databases">
        <title>Actinoallomurus iriomotensis NBRC 103684.</title>
        <authorList>
            <person name="Ichikawa N."/>
            <person name="Sato H."/>
            <person name="Tonouchi N."/>
        </authorList>
    </citation>
    <scope>NUCLEOTIDE SEQUENCE</scope>
    <source>
        <strain evidence="4">NBRC 103684</strain>
    </source>
</reference>
<keyword evidence="2" id="KW-0479">Metal-binding</keyword>
<name>A0A9W6S136_9ACTN</name>
<dbReference type="SUPFAM" id="SSF56529">
    <property type="entry name" value="FAH"/>
    <property type="match status" value="1"/>
</dbReference>
<dbReference type="GO" id="GO:0046872">
    <property type="term" value="F:metal ion binding"/>
    <property type="evidence" value="ECO:0007669"/>
    <property type="project" value="UniProtKB-KW"/>
</dbReference>
<dbReference type="RefSeq" id="WP_285572211.1">
    <property type="nucleotide sequence ID" value="NZ_BSTJ01000004.1"/>
</dbReference>
<protein>
    <submittedName>
        <fullName evidence="4">Fumarylacetoacetate hydrolase</fullName>
    </submittedName>
</protein>
<dbReference type="Proteomes" id="UP001165135">
    <property type="component" value="Unassembled WGS sequence"/>
</dbReference>
<keyword evidence="5" id="KW-1185">Reference proteome</keyword>
<dbReference type="Gene3D" id="3.90.850.10">
    <property type="entry name" value="Fumarylacetoacetase-like, C-terminal domain"/>
    <property type="match status" value="1"/>
</dbReference>
<gene>
    <name evidence="3" type="ORF">Airi01_039650</name>
    <name evidence="4" type="ORF">Airi02_032800</name>
</gene>
<dbReference type="EMBL" id="BSTK01000004">
    <property type="protein sequence ID" value="GLY85351.1"/>
    <property type="molecule type" value="Genomic_DNA"/>
</dbReference>
<evidence type="ECO:0000313" key="5">
    <source>
        <dbReference type="Proteomes" id="UP001165074"/>
    </source>
</evidence>
<dbReference type="GO" id="GO:0016787">
    <property type="term" value="F:hydrolase activity"/>
    <property type="evidence" value="ECO:0007669"/>
    <property type="project" value="UniProtKB-KW"/>
</dbReference>
<keyword evidence="4" id="KW-0378">Hydrolase</keyword>
<comment type="caution">
    <text evidence="4">The sequence shown here is derived from an EMBL/GenBank/DDBJ whole genome shotgun (WGS) entry which is preliminary data.</text>
</comment>
<evidence type="ECO:0000313" key="4">
    <source>
        <dbReference type="EMBL" id="GLY85351.1"/>
    </source>
</evidence>
<dbReference type="EMBL" id="BSTJ01000004">
    <property type="protein sequence ID" value="GLY75698.1"/>
    <property type="molecule type" value="Genomic_DNA"/>
</dbReference>
<evidence type="ECO:0000256" key="1">
    <source>
        <dbReference type="ARBA" id="ARBA00010211"/>
    </source>
</evidence>